<dbReference type="Proteomes" id="UP000280501">
    <property type="component" value="Unassembled WGS sequence"/>
</dbReference>
<gene>
    <name evidence="1" type="ORF">EDD34_1349</name>
</gene>
<evidence type="ECO:0000313" key="2">
    <source>
        <dbReference type="Proteomes" id="UP000280501"/>
    </source>
</evidence>
<proteinExistence type="predicted"/>
<evidence type="ECO:0008006" key="3">
    <source>
        <dbReference type="Google" id="ProtNLM"/>
    </source>
</evidence>
<keyword evidence="2" id="KW-1185">Reference proteome</keyword>
<evidence type="ECO:0000313" key="1">
    <source>
        <dbReference type="EMBL" id="RPF20745.1"/>
    </source>
</evidence>
<comment type="caution">
    <text evidence="1">The sequence shown here is derived from an EMBL/GenBank/DDBJ whole genome shotgun (WGS) entry which is preliminary data.</text>
</comment>
<name>A0A3N4ZIN4_9MICO</name>
<dbReference type="OrthoDB" id="4252250at2"/>
<accession>A0A3N4ZIN4</accession>
<reference evidence="1 2" key="1">
    <citation type="submission" date="2018-11" db="EMBL/GenBank/DDBJ databases">
        <title>Sequencing the genomes of 1000 actinobacteria strains.</title>
        <authorList>
            <person name="Klenk H.-P."/>
        </authorList>
    </citation>
    <scope>NUCLEOTIDE SEQUENCE [LARGE SCALE GENOMIC DNA]</scope>
    <source>
        <strain evidence="1 2">DSM 15700</strain>
    </source>
</reference>
<protein>
    <recommendedName>
        <fullName evidence="3">Tautomerase-like protein</fullName>
    </recommendedName>
</protein>
<dbReference type="RefSeq" id="WP_123813871.1">
    <property type="nucleotide sequence ID" value="NZ_RKQZ01000001.1"/>
</dbReference>
<dbReference type="AlphaFoldDB" id="A0A3N4ZIN4"/>
<dbReference type="EMBL" id="RKQZ01000001">
    <property type="protein sequence ID" value="RPF20745.1"/>
    <property type="molecule type" value="Genomic_DNA"/>
</dbReference>
<dbReference type="Gene3D" id="3.30.429.10">
    <property type="entry name" value="Macrophage Migration Inhibitory Factor"/>
    <property type="match status" value="1"/>
</dbReference>
<dbReference type="InterPro" id="IPR014347">
    <property type="entry name" value="Tautomerase/MIF_sf"/>
</dbReference>
<sequence>MPTILIETESLEPAQRRRIAVQLTRWLSDRDIRSDRVVVRFAVADLDLAFSGGLPVSAMRDPAAARAAAWVTCCVSPDRDEEFRSGLARRITEVLQVTTSTALCYIEFRPTDPDLVHIAARGPLRRASAPADHDQAAEGEER</sequence>
<organism evidence="1 2">
    <name type="scientific">Myceligenerans xiligouense</name>
    <dbReference type="NCBI Taxonomy" id="253184"/>
    <lineage>
        <taxon>Bacteria</taxon>
        <taxon>Bacillati</taxon>
        <taxon>Actinomycetota</taxon>
        <taxon>Actinomycetes</taxon>
        <taxon>Micrococcales</taxon>
        <taxon>Promicromonosporaceae</taxon>
        <taxon>Myceligenerans</taxon>
    </lineage>
</organism>